<accession>A0A2U1BB82</accession>
<evidence type="ECO:0000313" key="2">
    <source>
        <dbReference type="EMBL" id="PVY45920.1"/>
    </source>
</evidence>
<evidence type="ECO:0000256" key="1">
    <source>
        <dbReference type="SAM" id="SignalP"/>
    </source>
</evidence>
<comment type="caution">
    <text evidence="2">The sequence shown here is derived from an EMBL/GenBank/DDBJ whole genome shotgun (WGS) entry which is preliminary data.</text>
</comment>
<protein>
    <recommendedName>
        <fullName evidence="4">DUF3108 domain-containing protein</fullName>
    </recommendedName>
</protein>
<feature type="signal peptide" evidence="1">
    <location>
        <begin position="1"/>
        <end position="18"/>
    </location>
</feature>
<dbReference type="Proteomes" id="UP000245959">
    <property type="component" value="Unassembled WGS sequence"/>
</dbReference>
<name>A0A2U1BB82_9BACT</name>
<organism evidence="2 3">
    <name type="scientific">Victivallis vadensis</name>
    <dbReference type="NCBI Taxonomy" id="172901"/>
    <lineage>
        <taxon>Bacteria</taxon>
        <taxon>Pseudomonadati</taxon>
        <taxon>Lentisphaerota</taxon>
        <taxon>Lentisphaeria</taxon>
        <taxon>Victivallales</taxon>
        <taxon>Victivallaceae</taxon>
        <taxon>Victivallis</taxon>
    </lineage>
</organism>
<dbReference type="EMBL" id="QEKH01000001">
    <property type="protein sequence ID" value="PVY45920.1"/>
    <property type="molecule type" value="Genomic_DNA"/>
</dbReference>
<dbReference type="AlphaFoldDB" id="A0A2U1BB82"/>
<dbReference type="GeneID" id="78293650"/>
<dbReference type="RefSeq" id="WP_116882316.1">
    <property type="nucleotide sequence ID" value="NZ_CAJKCJ010000001.1"/>
</dbReference>
<keyword evidence="3" id="KW-1185">Reference proteome</keyword>
<keyword evidence="1" id="KW-0732">Signal</keyword>
<gene>
    <name evidence="2" type="ORF">C8D82_101114</name>
</gene>
<sequence length="206" mass="22690">MKFWMMISCMALGLVAAAAELNYSVDDRGALTVQMDGRTLLDGETLQLMDAEWGTISAPLKAQLQRKKEGNVERCIWASDRAVVSRSVEKLADGRLRIGWSMKFVNGIPGGRYIELSYFAPRGSFAYAEQGRRKIAASAKAMVIETAAGKLNIEFSGASTPWAFEDMRSEKWHGNFRLILAWNYDPAAVNVVESTMVLSGTPAEGK</sequence>
<evidence type="ECO:0008006" key="4">
    <source>
        <dbReference type="Google" id="ProtNLM"/>
    </source>
</evidence>
<evidence type="ECO:0000313" key="3">
    <source>
        <dbReference type="Proteomes" id="UP000245959"/>
    </source>
</evidence>
<feature type="chain" id="PRO_5041066868" description="DUF3108 domain-containing protein" evidence="1">
    <location>
        <begin position="19"/>
        <end position="206"/>
    </location>
</feature>
<reference evidence="2 3" key="1">
    <citation type="submission" date="2018-04" db="EMBL/GenBank/DDBJ databases">
        <title>Genomic Encyclopedia of Type Strains, Phase IV (KMG-IV): sequencing the most valuable type-strain genomes for metagenomic binning, comparative biology and taxonomic classification.</title>
        <authorList>
            <person name="Goeker M."/>
        </authorList>
    </citation>
    <scope>NUCLEOTIDE SEQUENCE [LARGE SCALE GENOMIC DNA]</scope>
    <source>
        <strain evidence="2 3">DSM 14823</strain>
    </source>
</reference>
<proteinExistence type="predicted"/>